<dbReference type="InterPro" id="IPR004638">
    <property type="entry name" value="EmrB-like"/>
</dbReference>
<dbReference type="PRINTS" id="PR01036">
    <property type="entry name" value="TCRTETB"/>
</dbReference>
<keyword evidence="2" id="KW-0813">Transport</keyword>
<protein>
    <submittedName>
        <fullName evidence="9">Multidrug efflux MFS transporter</fullName>
    </submittedName>
</protein>
<keyword evidence="3" id="KW-1003">Cell membrane</keyword>
<dbReference type="EMBL" id="VTEI01000011">
    <property type="protein sequence ID" value="TYS14858.1"/>
    <property type="molecule type" value="Genomic_DNA"/>
</dbReference>
<dbReference type="PANTHER" id="PTHR42718:SF43">
    <property type="entry name" value="LINCOMYCIN RESISTANCE PROTEIN LMRB"/>
    <property type="match status" value="1"/>
</dbReference>
<dbReference type="InterPro" id="IPR036259">
    <property type="entry name" value="MFS_trans_sf"/>
</dbReference>
<dbReference type="SUPFAM" id="SSF103473">
    <property type="entry name" value="MFS general substrate transporter"/>
    <property type="match status" value="1"/>
</dbReference>
<feature type="transmembrane region" description="Helical" evidence="7">
    <location>
        <begin position="119"/>
        <end position="139"/>
    </location>
</feature>
<gene>
    <name evidence="9" type="ORF">FZC78_17680</name>
</gene>
<feature type="transmembrane region" description="Helical" evidence="7">
    <location>
        <begin position="20"/>
        <end position="41"/>
    </location>
</feature>
<dbReference type="OrthoDB" id="9816041at2"/>
<evidence type="ECO:0000256" key="3">
    <source>
        <dbReference type="ARBA" id="ARBA00022475"/>
    </source>
</evidence>
<dbReference type="GO" id="GO:0022857">
    <property type="term" value="F:transmembrane transporter activity"/>
    <property type="evidence" value="ECO:0007669"/>
    <property type="project" value="InterPro"/>
</dbReference>
<feature type="transmembrane region" description="Helical" evidence="7">
    <location>
        <begin position="151"/>
        <end position="171"/>
    </location>
</feature>
<evidence type="ECO:0000256" key="5">
    <source>
        <dbReference type="ARBA" id="ARBA00022989"/>
    </source>
</evidence>
<evidence type="ECO:0000259" key="8">
    <source>
        <dbReference type="PROSITE" id="PS50850"/>
    </source>
</evidence>
<feature type="domain" description="Major facilitator superfamily (MFS) profile" evidence="8">
    <location>
        <begin position="23"/>
        <end position="481"/>
    </location>
</feature>
<dbReference type="InterPro" id="IPR020846">
    <property type="entry name" value="MFS_dom"/>
</dbReference>
<proteinExistence type="predicted"/>
<dbReference type="PROSITE" id="PS50850">
    <property type="entry name" value="MFS"/>
    <property type="match status" value="1"/>
</dbReference>
<feature type="transmembrane region" description="Helical" evidence="7">
    <location>
        <begin position="61"/>
        <end position="81"/>
    </location>
</feature>
<dbReference type="Proteomes" id="UP000322267">
    <property type="component" value="Unassembled WGS sequence"/>
</dbReference>
<feature type="transmembrane region" description="Helical" evidence="7">
    <location>
        <begin position="276"/>
        <end position="302"/>
    </location>
</feature>
<feature type="transmembrane region" description="Helical" evidence="7">
    <location>
        <begin position="308"/>
        <end position="330"/>
    </location>
</feature>
<evidence type="ECO:0000256" key="6">
    <source>
        <dbReference type="ARBA" id="ARBA00023136"/>
    </source>
</evidence>
<feature type="transmembrane region" description="Helical" evidence="7">
    <location>
        <begin position="458"/>
        <end position="476"/>
    </location>
</feature>
<feature type="transmembrane region" description="Helical" evidence="7">
    <location>
        <begin position="208"/>
        <end position="228"/>
    </location>
</feature>
<feature type="transmembrane region" description="Helical" evidence="7">
    <location>
        <begin position="342"/>
        <end position="361"/>
    </location>
</feature>
<dbReference type="NCBIfam" id="TIGR00711">
    <property type="entry name" value="efflux_EmrB"/>
    <property type="match status" value="1"/>
</dbReference>
<evidence type="ECO:0000313" key="9">
    <source>
        <dbReference type="EMBL" id="TYS14858.1"/>
    </source>
</evidence>
<evidence type="ECO:0000256" key="4">
    <source>
        <dbReference type="ARBA" id="ARBA00022692"/>
    </source>
</evidence>
<comment type="subcellular location">
    <subcellularLocation>
        <location evidence="1">Cell membrane</location>
        <topology evidence="1">Multi-pass membrane protein</topology>
    </subcellularLocation>
</comment>
<keyword evidence="6 7" id="KW-0472">Membrane</keyword>
<sequence length="485" mass="51958">MKMGNAQGNTGDMAAGNLRVVPIIISFVVAGFIGLFSETALNMALTNLIENFGIHETTAQWLTTGYLLTLGILVPVSGLIMQWFTTRQLFNTALIASIIGTFIAAIAPSFEVLMAARVVQAIGTALLLPLMFNTILLIIPPHKRGRIMGVIGLVIMFAPAVGPTISGLIINNLTWHWIFWISLPLLIGALIFGWFFMQNVTTPTKPKIDILSILLSTIGFGGIVYGFSSAGEGGGWGSTTVIASIVIGGIALALFSVRQIKMKQPMLNLRAFKYPMFTIGLLLILVCMMVLLSTMILLPLYLQTSLALTTFAAGLLLLPGGIINGILSPVMGGLFDKYGPKWLVTIGILILTGAMIGFSTITLETSTAFIIMYHIITMIGISMVMMPAQTNGLNQLPPELYPDGTAIMNTLQQVAGAIGTAVAISILSSGAEGFMNTVEDKANPLNPLLAFTEGVQDAFIFAIIMAIIGFVISLFIKRVKVEHQM</sequence>
<name>A0A5D4NMZ2_9BACI</name>
<dbReference type="Pfam" id="PF07690">
    <property type="entry name" value="MFS_1"/>
    <property type="match status" value="1"/>
</dbReference>
<feature type="transmembrane region" description="Helical" evidence="7">
    <location>
        <begin position="414"/>
        <end position="438"/>
    </location>
</feature>
<dbReference type="InterPro" id="IPR011701">
    <property type="entry name" value="MFS"/>
</dbReference>
<feature type="transmembrane region" description="Helical" evidence="7">
    <location>
        <begin position="177"/>
        <end position="196"/>
    </location>
</feature>
<dbReference type="AlphaFoldDB" id="A0A5D4NMZ2"/>
<dbReference type="GO" id="GO:0005886">
    <property type="term" value="C:plasma membrane"/>
    <property type="evidence" value="ECO:0007669"/>
    <property type="project" value="UniProtKB-SubCell"/>
</dbReference>
<feature type="transmembrane region" description="Helical" evidence="7">
    <location>
        <begin position="234"/>
        <end position="255"/>
    </location>
</feature>
<feature type="transmembrane region" description="Helical" evidence="7">
    <location>
        <begin position="88"/>
        <end position="107"/>
    </location>
</feature>
<accession>A0A5D4NMZ2</accession>
<feature type="transmembrane region" description="Helical" evidence="7">
    <location>
        <begin position="367"/>
        <end position="386"/>
    </location>
</feature>
<reference evidence="9 10" key="1">
    <citation type="submission" date="2019-08" db="EMBL/GenBank/DDBJ databases">
        <title>Bacillus genomes from the desert of Cuatro Cienegas, Coahuila.</title>
        <authorList>
            <person name="Olmedo-Alvarez G."/>
        </authorList>
    </citation>
    <scope>NUCLEOTIDE SEQUENCE [LARGE SCALE GENOMIC DNA]</scope>
    <source>
        <strain evidence="9 10">CH34_1T</strain>
    </source>
</reference>
<keyword evidence="4 7" id="KW-0812">Transmembrane</keyword>
<comment type="caution">
    <text evidence="9">The sequence shown here is derived from an EMBL/GenBank/DDBJ whole genome shotgun (WGS) entry which is preliminary data.</text>
</comment>
<keyword evidence="5 7" id="KW-1133">Transmembrane helix</keyword>
<organism evidence="9 10">
    <name type="scientific">Rossellomorea vietnamensis</name>
    <dbReference type="NCBI Taxonomy" id="218284"/>
    <lineage>
        <taxon>Bacteria</taxon>
        <taxon>Bacillati</taxon>
        <taxon>Bacillota</taxon>
        <taxon>Bacilli</taxon>
        <taxon>Bacillales</taxon>
        <taxon>Bacillaceae</taxon>
        <taxon>Rossellomorea</taxon>
    </lineage>
</organism>
<dbReference type="CDD" id="cd17503">
    <property type="entry name" value="MFS_LmrB_MDR_like"/>
    <property type="match status" value="1"/>
</dbReference>
<evidence type="ECO:0000256" key="7">
    <source>
        <dbReference type="SAM" id="Phobius"/>
    </source>
</evidence>
<evidence type="ECO:0000256" key="2">
    <source>
        <dbReference type="ARBA" id="ARBA00022448"/>
    </source>
</evidence>
<evidence type="ECO:0000313" key="10">
    <source>
        <dbReference type="Proteomes" id="UP000322267"/>
    </source>
</evidence>
<dbReference type="Gene3D" id="1.20.1720.10">
    <property type="entry name" value="Multidrug resistance protein D"/>
    <property type="match status" value="1"/>
</dbReference>
<dbReference type="Gene3D" id="1.20.1250.20">
    <property type="entry name" value="MFS general substrate transporter like domains"/>
    <property type="match status" value="1"/>
</dbReference>
<dbReference type="PANTHER" id="PTHR42718">
    <property type="entry name" value="MAJOR FACILITATOR SUPERFAMILY MULTIDRUG TRANSPORTER MFSC"/>
    <property type="match status" value="1"/>
</dbReference>
<evidence type="ECO:0000256" key="1">
    <source>
        <dbReference type="ARBA" id="ARBA00004651"/>
    </source>
</evidence>